<evidence type="ECO:0000256" key="4">
    <source>
        <dbReference type="ARBA" id="ARBA00022771"/>
    </source>
</evidence>
<accession>A0AA40LIN1</accession>
<dbReference type="InterPro" id="IPR036236">
    <property type="entry name" value="Znf_C2H2_sf"/>
</dbReference>
<comment type="subcellular location">
    <subcellularLocation>
        <location evidence="1">Nucleus</location>
    </subcellularLocation>
</comment>
<protein>
    <recommendedName>
        <fullName evidence="8">C2H2-type domain-containing protein</fullName>
    </recommendedName>
</protein>
<sequence>MGNFSRESSALIRHHGIHTGEKPYECNHQRIRTGVTPTNVACGKAFRCRSAFIRHQSLHAG</sequence>
<evidence type="ECO:0000256" key="3">
    <source>
        <dbReference type="ARBA" id="ARBA00022737"/>
    </source>
</evidence>
<evidence type="ECO:0000256" key="2">
    <source>
        <dbReference type="ARBA" id="ARBA00022723"/>
    </source>
</evidence>
<name>A0AA40LIN1_CNENI</name>
<evidence type="ECO:0000256" key="1">
    <source>
        <dbReference type="ARBA" id="ARBA00004123"/>
    </source>
</evidence>
<evidence type="ECO:0000313" key="9">
    <source>
        <dbReference type="EMBL" id="KAK1334125.1"/>
    </source>
</evidence>
<reference evidence="9" key="1">
    <citation type="submission" date="2023-06" db="EMBL/GenBank/DDBJ databases">
        <title>Reference genome for the Northern bat (Eptesicus nilssonii), a most northern bat species.</title>
        <authorList>
            <person name="Laine V.N."/>
            <person name="Pulliainen A.T."/>
            <person name="Lilley T.M."/>
        </authorList>
    </citation>
    <scope>NUCLEOTIDE SEQUENCE</scope>
    <source>
        <strain evidence="9">BLF_Eptnil</strain>
        <tissue evidence="9">Kidney</tissue>
    </source>
</reference>
<organism evidence="9 10">
    <name type="scientific">Cnephaeus nilssonii</name>
    <name type="common">Northern bat</name>
    <name type="synonym">Eptesicus nilssonii</name>
    <dbReference type="NCBI Taxonomy" id="3371016"/>
    <lineage>
        <taxon>Eukaryota</taxon>
        <taxon>Metazoa</taxon>
        <taxon>Chordata</taxon>
        <taxon>Craniata</taxon>
        <taxon>Vertebrata</taxon>
        <taxon>Euteleostomi</taxon>
        <taxon>Mammalia</taxon>
        <taxon>Eutheria</taxon>
        <taxon>Laurasiatheria</taxon>
        <taxon>Chiroptera</taxon>
        <taxon>Yangochiroptera</taxon>
        <taxon>Vespertilionidae</taxon>
        <taxon>Cnephaeus</taxon>
    </lineage>
</organism>
<evidence type="ECO:0000259" key="8">
    <source>
        <dbReference type="PROSITE" id="PS50157"/>
    </source>
</evidence>
<dbReference type="GO" id="GO:0005634">
    <property type="term" value="C:nucleus"/>
    <property type="evidence" value="ECO:0007669"/>
    <property type="project" value="UniProtKB-SubCell"/>
</dbReference>
<evidence type="ECO:0000256" key="5">
    <source>
        <dbReference type="ARBA" id="ARBA00022833"/>
    </source>
</evidence>
<dbReference type="GO" id="GO:0000978">
    <property type="term" value="F:RNA polymerase II cis-regulatory region sequence-specific DNA binding"/>
    <property type="evidence" value="ECO:0007669"/>
    <property type="project" value="TreeGrafter"/>
</dbReference>
<feature type="non-terminal residue" evidence="9">
    <location>
        <position position="61"/>
    </location>
</feature>
<dbReference type="Gene3D" id="3.30.160.60">
    <property type="entry name" value="Classic Zinc Finger"/>
    <property type="match status" value="2"/>
</dbReference>
<dbReference type="SUPFAM" id="SSF57667">
    <property type="entry name" value="beta-beta-alpha zinc fingers"/>
    <property type="match status" value="1"/>
</dbReference>
<evidence type="ECO:0000256" key="7">
    <source>
        <dbReference type="PROSITE-ProRule" id="PRU00042"/>
    </source>
</evidence>
<keyword evidence="2" id="KW-0479">Metal-binding</keyword>
<dbReference type="GO" id="GO:0000981">
    <property type="term" value="F:DNA-binding transcription factor activity, RNA polymerase II-specific"/>
    <property type="evidence" value="ECO:0007669"/>
    <property type="project" value="TreeGrafter"/>
</dbReference>
<keyword evidence="3" id="KW-0677">Repeat</keyword>
<gene>
    <name evidence="9" type="ORF">QTO34_005125</name>
</gene>
<dbReference type="PANTHER" id="PTHR23226">
    <property type="entry name" value="ZINC FINGER AND SCAN DOMAIN-CONTAINING"/>
    <property type="match status" value="1"/>
</dbReference>
<keyword evidence="6" id="KW-0539">Nucleus</keyword>
<dbReference type="PANTHER" id="PTHR23226:SF416">
    <property type="entry name" value="FI01424P"/>
    <property type="match status" value="1"/>
</dbReference>
<keyword evidence="10" id="KW-1185">Reference proteome</keyword>
<dbReference type="PROSITE" id="PS50157">
    <property type="entry name" value="ZINC_FINGER_C2H2_2"/>
    <property type="match status" value="1"/>
</dbReference>
<feature type="domain" description="C2H2-type" evidence="8">
    <location>
        <begin position="24"/>
        <end position="61"/>
    </location>
</feature>
<comment type="caution">
    <text evidence="9">The sequence shown here is derived from an EMBL/GenBank/DDBJ whole genome shotgun (WGS) entry which is preliminary data.</text>
</comment>
<proteinExistence type="predicted"/>
<dbReference type="Proteomes" id="UP001177744">
    <property type="component" value="Unassembled WGS sequence"/>
</dbReference>
<evidence type="ECO:0000256" key="6">
    <source>
        <dbReference type="ARBA" id="ARBA00023242"/>
    </source>
</evidence>
<evidence type="ECO:0000313" key="10">
    <source>
        <dbReference type="Proteomes" id="UP001177744"/>
    </source>
</evidence>
<dbReference type="EMBL" id="JAULJE010000015">
    <property type="protein sequence ID" value="KAK1334125.1"/>
    <property type="molecule type" value="Genomic_DNA"/>
</dbReference>
<keyword evidence="4 7" id="KW-0863">Zinc-finger</keyword>
<keyword evidence="5" id="KW-0862">Zinc</keyword>
<dbReference type="InterPro" id="IPR013087">
    <property type="entry name" value="Znf_C2H2_type"/>
</dbReference>
<dbReference type="GO" id="GO:0008270">
    <property type="term" value="F:zinc ion binding"/>
    <property type="evidence" value="ECO:0007669"/>
    <property type="project" value="UniProtKB-KW"/>
</dbReference>
<dbReference type="AlphaFoldDB" id="A0AA40LIN1"/>